<reference evidence="2 3" key="1">
    <citation type="submission" date="2019-07" db="EMBL/GenBank/DDBJ databases">
        <title>Genomic Encyclopedia of Type Strains, Phase I: the one thousand microbial genomes (KMG-I) project.</title>
        <authorList>
            <person name="Kyrpides N."/>
        </authorList>
    </citation>
    <scope>NUCLEOTIDE SEQUENCE [LARGE SCALE GENOMIC DNA]</scope>
    <source>
        <strain evidence="2 3">DSM 16647</strain>
    </source>
</reference>
<keyword evidence="1" id="KW-0472">Membrane</keyword>
<dbReference type="Pfam" id="PF05684">
    <property type="entry name" value="DUF819"/>
    <property type="match status" value="1"/>
</dbReference>
<gene>
    <name evidence="2" type="ORF">LZ11_02135</name>
</gene>
<feature type="transmembrane region" description="Helical" evidence="1">
    <location>
        <begin position="93"/>
        <end position="115"/>
    </location>
</feature>
<feature type="transmembrane region" description="Helical" evidence="1">
    <location>
        <begin position="214"/>
        <end position="235"/>
    </location>
</feature>
<keyword evidence="1" id="KW-1133">Transmembrane helix</keyword>
<feature type="transmembrane region" description="Helical" evidence="1">
    <location>
        <begin position="255"/>
        <end position="273"/>
    </location>
</feature>
<organism evidence="2 3">
    <name type="scientific">Thermosediminibacter litoriperuensis</name>
    <dbReference type="NCBI Taxonomy" id="291989"/>
    <lineage>
        <taxon>Bacteria</taxon>
        <taxon>Bacillati</taxon>
        <taxon>Bacillota</taxon>
        <taxon>Clostridia</taxon>
        <taxon>Thermosediminibacterales</taxon>
        <taxon>Thermosediminibacteraceae</taxon>
        <taxon>Thermosediminibacter</taxon>
    </lineage>
</organism>
<dbReference type="Proteomes" id="UP000322294">
    <property type="component" value="Unassembled WGS sequence"/>
</dbReference>
<name>A0A5S5AIJ0_9FIRM</name>
<evidence type="ECO:0000313" key="3">
    <source>
        <dbReference type="Proteomes" id="UP000322294"/>
    </source>
</evidence>
<feature type="transmembrane region" description="Helical" evidence="1">
    <location>
        <begin position="365"/>
        <end position="385"/>
    </location>
</feature>
<protein>
    <submittedName>
        <fullName evidence="2">Putative membrane protein</fullName>
    </submittedName>
</protein>
<dbReference type="PANTHER" id="PTHR34289">
    <property type="entry name" value="PROTEIN, PUTATIVE (DUF819)-RELATED"/>
    <property type="match status" value="1"/>
</dbReference>
<dbReference type="InterPro" id="IPR008537">
    <property type="entry name" value="DUF819"/>
</dbReference>
<feature type="transmembrane region" description="Helical" evidence="1">
    <location>
        <begin position="64"/>
        <end position="81"/>
    </location>
</feature>
<feature type="transmembrane region" description="Helical" evidence="1">
    <location>
        <begin position="163"/>
        <end position="181"/>
    </location>
</feature>
<sequence length="397" mass="43205">MSFIKPDDTWTLMAFLTGWAAVSIYLEQNYKWAARVSGAIIALLGALIFANLKIIPTESPVYDGVWTYVVPVAVPLLLFKADIRRIWRESGRTFWAFNISALGTVLGAFIATLLLSSVIPEVYKVAAMMTGSYMGGGVNFVAMSEAFKASQNVINAAIVADNLNMALYFFVLMTIPTVGFFKRNFSHPYEDTKKDNDEGKTAAAAYWGRKEISLLDIALAMGSALVITTISTKFAGFINESPALSFIKAILGQKYLVITTMTLILASVFPGFFGRIKGAEELGTFLIYLFFVVIGVPASIEMIIKNSPVLLFYCAIMVIVNMAWTLLIGKMLKFHLEELLIASNANIGGPTTAAAMAIAKGWTELVLPALLVGVYGYVVGNYFGIFTGNTIKSLLGL</sequence>
<proteinExistence type="predicted"/>
<keyword evidence="3" id="KW-1185">Reference proteome</keyword>
<evidence type="ECO:0000313" key="2">
    <source>
        <dbReference type="EMBL" id="TYP49761.1"/>
    </source>
</evidence>
<dbReference type="EMBL" id="VNHO01000030">
    <property type="protein sequence ID" value="TYP49761.1"/>
    <property type="molecule type" value="Genomic_DNA"/>
</dbReference>
<feature type="transmembrane region" description="Helical" evidence="1">
    <location>
        <begin position="285"/>
        <end position="304"/>
    </location>
</feature>
<dbReference type="AlphaFoldDB" id="A0A5S5AIJ0"/>
<feature type="transmembrane region" description="Helical" evidence="1">
    <location>
        <begin position="310"/>
        <end position="327"/>
    </location>
</feature>
<feature type="transmembrane region" description="Helical" evidence="1">
    <location>
        <begin position="32"/>
        <end position="52"/>
    </location>
</feature>
<feature type="transmembrane region" description="Helical" evidence="1">
    <location>
        <begin position="9"/>
        <end position="26"/>
    </location>
</feature>
<accession>A0A5S5AIJ0</accession>
<keyword evidence="1" id="KW-0812">Transmembrane</keyword>
<feature type="transmembrane region" description="Helical" evidence="1">
    <location>
        <begin position="122"/>
        <end position="143"/>
    </location>
</feature>
<comment type="caution">
    <text evidence="2">The sequence shown here is derived from an EMBL/GenBank/DDBJ whole genome shotgun (WGS) entry which is preliminary data.</text>
</comment>
<dbReference type="PANTHER" id="PTHR34289:SF8">
    <property type="entry name" value="DUF819 DOMAIN-CONTAINING PROTEIN"/>
    <property type="match status" value="1"/>
</dbReference>
<evidence type="ECO:0000256" key="1">
    <source>
        <dbReference type="SAM" id="Phobius"/>
    </source>
</evidence>